<organism evidence="2 3">
    <name type="scientific">Campylobacter concisus</name>
    <dbReference type="NCBI Taxonomy" id="199"/>
    <lineage>
        <taxon>Bacteria</taxon>
        <taxon>Pseudomonadati</taxon>
        <taxon>Campylobacterota</taxon>
        <taxon>Epsilonproteobacteria</taxon>
        <taxon>Campylobacterales</taxon>
        <taxon>Campylobacteraceae</taxon>
        <taxon>Campylobacter</taxon>
    </lineage>
</organism>
<dbReference type="InterPro" id="IPR011088">
    <property type="entry name" value="Phage_phiNM3_A0EWY4"/>
</dbReference>
<protein>
    <recommendedName>
        <fullName evidence="4">DUF1523 domain-containing protein</fullName>
    </recommendedName>
</protein>
<evidence type="ECO:0000313" key="3">
    <source>
        <dbReference type="Proteomes" id="UP000195893"/>
    </source>
</evidence>
<dbReference type="EMBL" id="NDYQ01000002">
    <property type="protein sequence ID" value="OUT18782.1"/>
    <property type="molecule type" value="Genomic_DNA"/>
</dbReference>
<feature type="transmembrane region" description="Helical" evidence="1">
    <location>
        <begin position="144"/>
        <end position="163"/>
    </location>
</feature>
<evidence type="ECO:0000313" key="2">
    <source>
        <dbReference type="EMBL" id="OUT18782.1"/>
    </source>
</evidence>
<dbReference type="RefSeq" id="WP_087581091.1">
    <property type="nucleotide sequence ID" value="NZ_NDYQ01000002.1"/>
</dbReference>
<keyword evidence="1" id="KW-0812">Transmembrane</keyword>
<comment type="caution">
    <text evidence="2">The sequence shown here is derived from an EMBL/GenBank/DDBJ whole genome shotgun (WGS) entry which is preliminary data.</text>
</comment>
<gene>
    <name evidence="2" type="ORF">B9N60_01900</name>
</gene>
<evidence type="ECO:0008006" key="4">
    <source>
        <dbReference type="Google" id="ProtNLM"/>
    </source>
</evidence>
<keyword evidence="1" id="KW-0472">Membrane</keyword>
<keyword evidence="1" id="KW-1133">Transmembrane helix</keyword>
<reference evidence="2 3" key="1">
    <citation type="submission" date="2017-04" db="EMBL/GenBank/DDBJ databases">
        <title>Complete genome of Campylobacter concisus ATCC 33237T and draft genomes for an additional eight well characterized C. concisus strains.</title>
        <authorList>
            <person name="Cornelius A.J."/>
            <person name="Miller W.G."/>
            <person name="Lastovica A.J."/>
            <person name="On S.L."/>
            <person name="French N.P."/>
            <person name="Vandenberg O."/>
            <person name="Biggs P.J."/>
        </authorList>
    </citation>
    <scope>NUCLEOTIDE SEQUENCE [LARGE SCALE GENOMIC DNA]</scope>
    <source>
        <strain evidence="2 3">Lasto127.99</strain>
    </source>
</reference>
<evidence type="ECO:0000256" key="1">
    <source>
        <dbReference type="SAM" id="Phobius"/>
    </source>
</evidence>
<dbReference type="AlphaFoldDB" id="A0A1Y5NLP1"/>
<accession>A0A1Y5NLP1</accession>
<name>A0A1Y5NLP1_9BACT</name>
<sequence length="184" mass="21171">MIKFIKRICVSFVVLLHLFLALVVDYSFPHYASVQITGGDVKRMDKDGIIDAKNPADGPVRDVYFIYAKDAQNDQKVMAYRNEDTAWGFPFYFKFNSADIQAMAQGFANSDNNVTIKYYGYRISMLNEFRNVISIKDSGTNTSWPIASYVLYFILFISLVIWIRKINKAFAPKVENLETKKEVI</sequence>
<dbReference type="Proteomes" id="UP000195893">
    <property type="component" value="Unassembled WGS sequence"/>
</dbReference>
<dbReference type="Pfam" id="PF07509">
    <property type="entry name" value="DUF1523"/>
    <property type="match status" value="1"/>
</dbReference>
<proteinExistence type="predicted"/>